<reference evidence="1" key="1">
    <citation type="submission" date="2021-03" db="EMBL/GenBank/DDBJ databases">
        <title>Molecular epidemiology and mechanisms of colistin and carbapenem resistance in Enterobacteriaceae from clinical isolates, the environment and porcine samples in Pretoria, South Africa.</title>
        <authorList>
            <person name="Bogoshi D."/>
            <person name="Mbelle N.M."/>
            <person name="Naidoo V."/>
            <person name="Osei Sekyere J."/>
        </authorList>
    </citation>
    <scope>NUCLEOTIDE SEQUENCE</scope>
    <source>
        <strain evidence="1">ESB009</strain>
    </source>
</reference>
<proteinExistence type="predicted"/>
<evidence type="ECO:0000313" key="1">
    <source>
        <dbReference type="EMBL" id="MBO1919875.1"/>
    </source>
</evidence>
<gene>
    <name evidence="1" type="ORF">J4710_03840</name>
</gene>
<comment type="caution">
    <text evidence="1">The sequence shown here is derived from an EMBL/GenBank/DDBJ whole genome shotgun (WGS) entry which is preliminary data.</text>
</comment>
<organism evidence="1">
    <name type="scientific">Staphylococcus xylosus</name>
    <dbReference type="NCBI Taxonomy" id="1288"/>
    <lineage>
        <taxon>Bacteria</taxon>
        <taxon>Bacillati</taxon>
        <taxon>Bacillota</taxon>
        <taxon>Bacilli</taxon>
        <taxon>Bacillales</taxon>
        <taxon>Staphylococcaceae</taxon>
        <taxon>Staphylococcus</taxon>
    </lineage>
</organism>
<dbReference type="EMBL" id="JAGETT010000015">
    <property type="protein sequence ID" value="MBO1919875.1"/>
    <property type="molecule type" value="Genomic_DNA"/>
</dbReference>
<sequence>MDRRNEANEYIKQNESQALSRASVILGRDIKQSNFSGIIEGKTLLFSQIP</sequence>
<protein>
    <submittedName>
        <fullName evidence="1">Uncharacterized protein</fullName>
    </submittedName>
</protein>
<dbReference type="AlphaFoldDB" id="A0A939NLP5"/>
<accession>A0A939NLP5</accession>
<name>A0A939NLP5_STAXY</name>